<dbReference type="GO" id="GO:0003723">
    <property type="term" value="F:RNA binding"/>
    <property type="evidence" value="ECO:0007669"/>
    <property type="project" value="InterPro"/>
</dbReference>
<dbReference type="Pfam" id="PF00687">
    <property type="entry name" value="Ribosomal_L1"/>
    <property type="match status" value="1"/>
</dbReference>
<evidence type="ECO:0000313" key="5">
    <source>
        <dbReference type="EMBL" id="KAH9372302.1"/>
    </source>
</evidence>
<gene>
    <name evidence="5" type="ORF">HPB48_016662</name>
</gene>
<dbReference type="EMBL" id="JABSTR010000006">
    <property type="protein sequence ID" value="KAH9372302.1"/>
    <property type="molecule type" value="Genomic_DNA"/>
</dbReference>
<dbReference type="AlphaFoldDB" id="A0A9J6G1J7"/>
<dbReference type="InterPro" id="IPR023674">
    <property type="entry name" value="Ribosomal_uL1-like"/>
</dbReference>
<dbReference type="Gene3D" id="3.40.50.790">
    <property type="match status" value="1"/>
</dbReference>
<dbReference type="PANTHER" id="PTHR36427:SF3">
    <property type="entry name" value="LARGE RIBOSOMAL SUBUNIT PROTEIN UL1M"/>
    <property type="match status" value="1"/>
</dbReference>
<dbReference type="GO" id="GO:0006412">
    <property type="term" value="P:translation"/>
    <property type="evidence" value="ECO:0007669"/>
    <property type="project" value="InterPro"/>
</dbReference>
<dbReference type="VEuPathDB" id="VectorBase:HLOH_043220"/>
<comment type="caution">
    <text evidence="5">The sequence shown here is derived from an EMBL/GenBank/DDBJ whole genome shotgun (WGS) entry which is preliminary data.</text>
</comment>
<sequence>MDIHVQPRAVEQGIRAVLKEAMFKQLLFVETVKLHITLYSFNPREDKGFGGAIRLKHAPKFSFQVCVLGDEEHCEEAKAIGLSCRTKESILRMSKNKKRLRMFPKKYDAFLASPSLYEEIPAEVQKYLAASRREPVLITHEESMQAKVEEVKHVVFFTPIERSVITATVGNVKMTREKLLENVCTVVESLDAHLNGKWANVQNLHIKSCKGNACQIY</sequence>
<evidence type="ECO:0000256" key="2">
    <source>
        <dbReference type="ARBA" id="ARBA00022980"/>
    </source>
</evidence>
<keyword evidence="3" id="KW-0687">Ribonucleoprotein</keyword>
<keyword evidence="2" id="KW-0689">Ribosomal protein</keyword>
<dbReference type="CDD" id="cd00403">
    <property type="entry name" value="Ribosomal_L1"/>
    <property type="match status" value="1"/>
</dbReference>
<dbReference type="GO" id="GO:0003735">
    <property type="term" value="F:structural constituent of ribosome"/>
    <property type="evidence" value="ECO:0007669"/>
    <property type="project" value="InterPro"/>
</dbReference>
<organism evidence="5 6">
    <name type="scientific">Haemaphysalis longicornis</name>
    <name type="common">Bush tick</name>
    <dbReference type="NCBI Taxonomy" id="44386"/>
    <lineage>
        <taxon>Eukaryota</taxon>
        <taxon>Metazoa</taxon>
        <taxon>Ecdysozoa</taxon>
        <taxon>Arthropoda</taxon>
        <taxon>Chelicerata</taxon>
        <taxon>Arachnida</taxon>
        <taxon>Acari</taxon>
        <taxon>Parasitiformes</taxon>
        <taxon>Ixodida</taxon>
        <taxon>Ixodoidea</taxon>
        <taxon>Ixodidae</taxon>
        <taxon>Haemaphysalinae</taxon>
        <taxon>Haemaphysalis</taxon>
    </lineage>
</organism>
<dbReference type="Proteomes" id="UP000821853">
    <property type="component" value="Chromosome 4"/>
</dbReference>
<name>A0A9J6G1J7_HAELO</name>
<evidence type="ECO:0000313" key="6">
    <source>
        <dbReference type="Proteomes" id="UP000821853"/>
    </source>
</evidence>
<evidence type="ECO:0000256" key="1">
    <source>
        <dbReference type="ARBA" id="ARBA00010531"/>
    </source>
</evidence>
<proteinExistence type="inferred from homology"/>
<dbReference type="PANTHER" id="PTHR36427">
    <property type="entry name" value="54S RIBOSOMAL PROTEIN L1, MITOCHONDRIAL"/>
    <property type="match status" value="1"/>
</dbReference>
<comment type="similarity">
    <text evidence="1">Belongs to the universal ribosomal protein uL1 family.</text>
</comment>
<dbReference type="InterPro" id="IPR002143">
    <property type="entry name" value="Ribosomal_uL1"/>
</dbReference>
<dbReference type="GO" id="GO:0015934">
    <property type="term" value="C:large ribosomal subunit"/>
    <property type="evidence" value="ECO:0007669"/>
    <property type="project" value="InterPro"/>
</dbReference>
<protein>
    <recommendedName>
        <fullName evidence="4">Large ribosomal subunit protein uL1</fullName>
    </recommendedName>
</protein>
<dbReference type="PIRSF" id="PIRSF002155">
    <property type="entry name" value="Ribosomal_L1"/>
    <property type="match status" value="1"/>
</dbReference>
<accession>A0A9J6G1J7</accession>
<evidence type="ECO:0000256" key="4">
    <source>
        <dbReference type="ARBA" id="ARBA00035241"/>
    </source>
</evidence>
<keyword evidence="6" id="KW-1185">Reference proteome</keyword>
<dbReference type="Gene3D" id="3.30.190.20">
    <property type="match status" value="1"/>
</dbReference>
<dbReference type="OrthoDB" id="2449818at2759"/>
<dbReference type="SUPFAM" id="SSF56808">
    <property type="entry name" value="Ribosomal protein L1"/>
    <property type="match status" value="1"/>
</dbReference>
<dbReference type="InterPro" id="IPR028364">
    <property type="entry name" value="Ribosomal_uL1/biogenesis"/>
</dbReference>
<dbReference type="InterPro" id="IPR016095">
    <property type="entry name" value="Ribosomal_uL1_3-a/b-sand"/>
</dbReference>
<reference evidence="5 6" key="1">
    <citation type="journal article" date="2020" name="Cell">
        <title>Large-Scale Comparative Analyses of Tick Genomes Elucidate Their Genetic Diversity and Vector Capacities.</title>
        <authorList>
            <consortium name="Tick Genome and Microbiome Consortium (TIGMIC)"/>
            <person name="Jia N."/>
            <person name="Wang J."/>
            <person name="Shi W."/>
            <person name="Du L."/>
            <person name="Sun Y."/>
            <person name="Zhan W."/>
            <person name="Jiang J.F."/>
            <person name="Wang Q."/>
            <person name="Zhang B."/>
            <person name="Ji P."/>
            <person name="Bell-Sakyi L."/>
            <person name="Cui X.M."/>
            <person name="Yuan T.T."/>
            <person name="Jiang B.G."/>
            <person name="Yang W.F."/>
            <person name="Lam T.T."/>
            <person name="Chang Q.C."/>
            <person name="Ding S.J."/>
            <person name="Wang X.J."/>
            <person name="Zhu J.G."/>
            <person name="Ruan X.D."/>
            <person name="Zhao L."/>
            <person name="Wei J.T."/>
            <person name="Ye R.Z."/>
            <person name="Que T.C."/>
            <person name="Du C.H."/>
            <person name="Zhou Y.H."/>
            <person name="Cheng J.X."/>
            <person name="Dai P.F."/>
            <person name="Guo W.B."/>
            <person name="Han X.H."/>
            <person name="Huang E.J."/>
            <person name="Li L.F."/>
            <person name="Wei W."/>
            <person name="Gao Y.C."/>
            <person name="Liu J.Z."/>
            <person name="Shao H.Z."/>
            <person name="Wang X."/>
            <person name="Wang C.C."/>
            <person name="Yang T.C."/>
            <person name="Huo Q.B."/>
            <person name="Li W."/>
            <person name="Chen H.Y."/>
            <person name="Chen S.E."/>
            <person name="Zhou L.G."/>
            <person name="Ni X.B."/>
            <person name="Tian J.H."/>
            <person name="Sheng Y."/>
            <person name="Liu T."/>
            <person name="Pan Y.S."/>
            <person name="Xia L.Y."/>
            <person name="Li J."/>
            <person name="Zhao F."/>
            <person name="Cao W.C."/>
        </authorList>
    </citation>
    <scope>NUCLEOTIDE SEQUENCE [LARGE SCALE GENOMIC DNA]</scope>
    <source>
        <strain evidence="5">HaeL-2018</strain>
    </source>
</reference>
<evidence type="ECO:0000256" key="3">
    <source>
        <dbReference type="ARBA" id="ARBA00023274"/>
    </source>
</evidence>